<dbReference type="GO" id="GO:0051536">
    <property type="term" value="F:iron-sulfur cluster binding"/>
    <property type="evidence" value="ECO:0007669"/>
    <property type="project" value="UniProtKB-KW"/>
</dbReference>
<dbReference type="CDD" id="cd01335">
    <property type="entry name" value="Radical_SAM"/>
    <property type="match status" value="1"/>
</dbReference>
<comment type="caution">
    <text evidence="8">The sequence shown here is derived from an EMBL/GenBank/DDBJ whole genome shotgun (WGS) entry which is preliminary data.</text>
</comment>
<proteinExistence type="predicted"/>
<evidence type="ECO:0000256" key="3">
    <source>
        <dbReference type="ARBA" id="ARBA00022723"/>
    </source>
</evidence>
<dbReference type="AlphaFoldDB" id="A0A832V0Z7"/>
<evidence type="ECO:0000259" key="6">
    <source>
        <dbReference type="PROSITE" id="PS51332"/>
    </source>
</evidence>
<keyword evidence="5" id="KW-0411">Iron-sulfur</keyword>
<protein>
    <submittedName>
        <fullName evidence="8">Radical SAM protein</fullName>
    </submittedName>
</protein>
<feature type="domain" description="B12-binding" evidence="6">
    <location>
        <begin position="10"/>
        <end position="145"/>
    </location>
</feature>
<evidence type="ECO:0000313" key="8">
    <source>
        <dbReference type="EMBL" id="HIJ99927.1"/>
    </source>
</evidence>
<dbReference type="InterPro" id="IPR023404">
    <property type="entry name" value="rSAM_horseshoe"/>
</dbReference>
<dbReference type="GO" id="GO:0046872">
    <property type="term" value="F:metal ion binding"/>
    <property type="evidence" value="ECO:0007669"/>
    <property type="project" value="UniProtKB-KW"/>
</dbReference>
<dbReference type="SFLD" id="SFLDS00029">
    <property type="entry name" value="Radical_SAM"/>
    <property type="match status" value="1"/>
</dbReference>
<dbReference type="Pfam" id="PF02310">
    <property type="entry name" value="B12-binding"/>
    <property type="match status" value="1"/>
</dbReference>
<dbReference type="Gene3D" id="3.80.30.20">
    <property type="entry name" value="tm_1862 like domain"/>
    <property type="match status" value="1"/>
</dbReference>
<dbReference type="InterPro" id="IPR051198">
    <property type="entry name" value="BchE-like"/>
</dbReference>
<dbReference type="InterPro" id="IPR058240">
    <property type="entry name" value="rSAM_sf"/>
</dbReference>
<keyword evidence="4" id="KW-0408">Iron</keyword>
<dbReference type="SMART" id="SM00729">
    <property type="entry name" value="Elp3"/>
    <property type="match status" value="1"/>
</dbReference>
<reference evidence="8 9" key="1">
    <citation type="journal article" name="Nat. Commun.">
        <title>Undinarchaeota illuminate DPANN phylogeny and the impact of gene transfer on archaeal evolution.</title>
        <authorList>
            <person name="Dombrowski N."/>
            <person name="Williams T.A."/>
            <person name="Sun J."/>
            <person name="Woodcroft B.J."/>
            <person name="Lee J.H."/>
            <person name="Minh B.Q."/>
            <person name="Rinke C."/>
            <person name="Spang A."/>
        </authorList>
    </citation>
    <scope>NUCLEOTIDE SEQUENCE [LARGE SCALE GENOMIC DNA]</scope>
    <source>
        <strain evidence="8">MAG_bin1129</strain>
    </source>
</reference>
<dbReference type="PANTHER" id="PTHR43409">
    <property type="entry name" value="ANAEROBIC MAGNESIUM-PROTOPORPHYRIN IX MONOMETHYL ESTER CYCLASE-RELATED"/>
    <property type="match status" value="1"/>
</dbReference>
<sequence length="709" mass="82301">MEKLKVFIGDLTHTTTVISSDVIPINIGYLAEYARKILGNKVEFTLFKYPDKLIRALKKERPHVLALSAYPWNRNISLSIMEFYNTIDDNHINVFGGPDFPLPERKDQQLEFFQKNQQVDYFIPGEAEIPFVDICTAILERGIESVKKKEGHIKATICLKDRKLFYVEDDLYNTVVPVMDDIPSPYLSGRLDEFFDDKLSPYIQQNRNCPFSCTFCRTGNTLFTKMRFFSEDRIRAECEYICKKVQKSGGPKGLLFSDTNFGMYTRDLELCKYLAKLRQKTGFPQYVAVTWGKNNKKTILECMKVLAEKRISAAVQSADNTVLDNIKRSRFDEKEYFEMINEIHKFGSVAASEIILGLPGETKESHIRTIDTLIRAGVDYIVPYTLMLIRSSEMDTPETIEKYKFVIKNRIVPRDFGTYEGVGAFETERVVIATKDLSFEEYLEMRKLHLLVKTVFFEKAYDALLNYAKSYGIQMNELVHRCFKELDNAPHEVKLAFNKYMEDTKSELWDSEDALVAFYNRPENYNKLVSGELGGNLIQQYSAMLLNTRYLHFGNFIASVISEMIKERHGKVKVEQMEELLAFLSYRTSGVFQPVLLDDLSMHEFNYDIQTWLYENDRIGVDDTVGKLDNYRKPVNYKFYYGNEKKQQITALFNQFGTTDQHIGKILARDSLLTFFRDIENVSEPQIVAKITPLEQQLVKQLATEDYER</sequence>
<dbReference type="EMBL" id="DVAB01000003">
    <property type="protein sequence ID" value="HIJ99927.1"/>
    <property type="molecule type" value="Genomic_DNA"/>
</dbReference>
<evidence type="ECO:0000313" key="9">
    <source>
        <dbReference type="Proteomes" id="UP000646946"/>
    </source>
</evidence>
<keyword evidence="2" id="KW-0949">S-adenosyl-L-methionine</keyword>
<keyword evidence="9" id="KW-1185">Reference proteome</keyword>
<dbReference type="SFLD" id="SFLDG01082">
    <property type="entry name" value="B12-binding_domain_containing"/>
    <property type="match status" value="1"/>
</dbReference>
<evidence type="ECO:0000256" key="2">
    <source>
        <dbReference type="ARBA" id="ARBA00022691"/>
    </source>
</evidence>
<dbReference type="PROSITE" id="PS51918">
    <property type="entry name" value="RADICAL_SAM"/>
    <property type="match status" value="1"/>
</dbReference>
<feature type="domain" description="Radical SAM core" evidence="7">
    <location>
        <begin position="195"/>
        <end position="429"/>
    </location>
</feature>
<dbReference type="GO" id="GO:0003824">
    <property type="term" value="F:catalytic activity"/>
    <property type="evidence" value="ECO:0007669"/>
    <property type="project" value="InterPro"/>
</dbReference>
<accession>A0A832V0Z7</accession>
<evidence type="ECO:0000256" key="4">
    <source>
        <dbReference type="ARBA" id="ARBA00023004"/>
    </source>
</evidence>
<evidence type="ECO:0000256" key="5">
    <source>
        <dbReference type="ARBA" id="ARBA00023014"/>
    </source>
</evidence>
<name>A0A832V0Z7_9ARCH</name>
<dbReference type="SUPFAM" id="SSF102114">
    <property type="entry name" value="Radical SAM enzymes"/>
    <property type="match status" value="1"/>
</dbReference>
<evidence type="ECO:0000256" key="1">
    <source>
        <dbReference type="ARBA" id="ARBA00001966"/>
    </source>
</evidence>
<gene>
    <name evidence="8" type="ORF">H1016_00115</name>
</gene>
<dbReference type="PROSITE" id="PS51332">
    <property type="entry name" value="B12_BINDING"/>
    <property type="match status" value="1"/>
</dbReference>
<dbReference type="Pfam" id="PF04055">
    <property type="entry name" value="Radical_SAM"/>
    <property type="match status" value="1"/>
</dbReference>
<dbReference type="InterPro" id="IPR006638">
    <property type="entry name" value="Elp3/MiaA/NifB-like_rSAM"/>
</dbReference>
<dbReference type="GO" id="GO:0031419">
    <property type="term" value="F:cobalamin binding"/>
    <property type="evidence" value="ECO:0007669"/>
    <property type="project" value="InterPro"/>
</dbReference>
<dbReference type="Gene3D" id="3.40.50.280">
    <property type="entry name" value="Cobalamin-binding domain"/>
    <property type="match status" value="1"/>
</dbReference>
<organism evidence="8 9">
    <name type="scientific">Candidatus Naiadarchaeum limnaeum</name>
    <dbReference type="NCBI Taxonomy" id="2756139"/>
    <lineage>
        <taxon>Archaea</taxon>
        <taxon>Candidatus Undinarchaeota</taxon>
        <taxon>Candidatus Undinarchaeia</taxon>
        <taxon>Candidatus Naiadarchaeales</taxon>
        <taxon>Candidatus Naiadarchaeaceae</taxon>
        <taxon>Candidatus Naiadarchaeum</taxon>
    </lineage>
</organism>
<dbReference type="InterPro" id="IPR007197">
    <property type="entry name" value="rSAM"/>
</dbReference>
<comment type="cofactor">
    <cofactor evidence="1">
        <name>[4Fe-4S] cluster</name>
        <dbReference type="ChEBI" id="CHEBI:49883"/>
    </cofactor>
</comment>
<dbReference type="Proteomes" id="UP000646946">
    <property type="component" value="Unassembled WGS sequence"/>
</dbReference>
<dbReference type="InterPro" id="IPR006158">
    <property type="entry name" value="Cobalamin-bd"/>
</dbReference>
<evidence type="ECO:0000259" key="7">
    <source>
        <dbReference type="PROSITE" id="PS51918"/>
    </source>
</evidence>
<keyword evidence="3" id="KW-0479">Metal-binding</keyword>